<evidence type="ECO:0000313" key="8">
    <source>
        <dbReference type="EMBL" id="AFM87542.1"/>
    </source>
</evidence>
<dbReference type="RefSeq" id="NP_001279507.1">
    <property type="nucleotide sequence ID" value="NM_001292578.1"/>
</dbReference>
<evidence type="ECO:0000256" key="1">
    <source>
        <dbReference type="ARBA" id="ARBA00004613"/>
    </source>
</evidence>
<name>K4FTX2_CALMI</name>
<dbReference type="GeneID" id="103188612"/>
<dbReference type="KEGG" id="cmk:103188612"/>
<reference evidence="11" key="2">
    <citation type="journal article" date="2007" name="PLoS Biol.">
        <title>Survey sequencing and comparative analysis of the elephant shark (Callorhinchus milii) genome.</title>
        <authorList>
            <person name="Venkatesh B."/>
            <person name="Kirkness E.F."/>
            <person name="Loh Y.H."/>
            <person name="Halpern A.L."/>
            <person name="Lee A.P."/>
            <person name="Johnson J."/>
            <person name="Dandona N."/>
            <person name="Viswanathan L.D."/>
            <person name="Tay A."/>
            <person name="Venter J.C."/>
            <person name="Strausberg R.L."/>
            <person name="Brenner S."/>
        </authorList>
    </citation>
    <scope>NUCLEOTIDE SEQUENCE [LARGE SCALE GENOMIC DNA]</scope>
</reference>
<dbReference type="GO" id="GO:0006954">
    <property type="term" value="P:inflammatory response"/>
    <property type="evidence" value="ECO:0007669"/>
    <property type="project" value="InterPro"/>
</dbReference>
<dbReference type="SMR" id="K4FTX2"/>
<dbReference type="EMBL" id="JX052591">
    <property type="protein sequence ID" value="AFK10819.1"/>
    <property type="molecule type" value="mRNA"/>
</dbReference>
<accession>K4FTX2</accession>
<sequence length="156" mass="17864">MFMKVQLFVCLVFLSWLGQSVEGRTHCAEPSDKKLSQQLRRVTPSYSLNPVLELVADEDLGNSHRMSLREIGEQSTSPWSYRVNSDKTRYPRKLLEAHCLLKACLGADHQIDPTMRSVPFNTTITVLRRREKCKHGTHLYKVAQENIAMFCVCVVP</sequence>
<comment type="subcellular location">
    <subcellularLocation>
        <location evidence="1">Secreted</location>
    </subcellularLocation>
</comment>
<dbReference type="OrthoDB" id="6038945at2759"/>
<evidence type="ECO:0000313" key="10">
    <source>
        <dbReference type="Ensembl" id="ENSCMIP00000001619.1"/>
    </source>
</evidence>
<keyword evidence="11" id="KW-1185">Reference proteome</keyword>
<dbReference type="Proteomes" id="UP000314986">
    <property type="component" value="Unassembled WGS sequence"/>
</dbReference>
<dbReference type="STRING" id="7868.ENSCMIP00000001619"/>
<keyword evidence="5 6" id="KW-0732">Signal</keyword>
<evidence type="ECO:0000313" key="9">
    <source>
        <dbReference type="EMBL" id="AFM91046.1"/>
    </source>
</evidence>
<dbReference type="SUPFAM" id="SSF57501">
    <property type="entry name" value="Cystine-knot cytokines"/>
    <property type="match status" value="1"/>
</dbReference>
<evidence type="ECO:0000313" key="7">
    <source>
        <dbReference type="EMBL" id="AFK10819.1"/>
    </source>
</evidence>
<feature type="chain" id="PRO_5007681083" evidence="6">
    <location>
        <begin position="24"/>
        <end position="156"/>
    </location>
</feature>
<dbReference type="GeneTree" id="ENSGT01070000255540"/>
<dbReference type="InterPro" id="IPR020440">
    <property type="entry name" value="IL-17_chr"/>
</dbReference>
<comment type="similarity">
    <text evidence="2">Belongs to the IL-17 family.</text>
</comment>
<dbReference type="InterPro" id="IPR010345">
    <property type="entry name" value="IL-17_fam"/>
</dbReference>
<evidence type="ECO:0000256" key="4">
    <source>
        <dbReference type="ARBA" id="ARBA00022525"/>
    </source>
</evidence>
<organism evidence="7">
    <name type="scientific">Callorhinchus milii</name>
    <name type="common">Ghost shark</name>
    <dbReference type="NCBI Taxonomy" id="7868"/>
    <lineage>
        <taxon>Eukaryota</taxon>
        <taxon>Metazoa</taxon>
        <taxon>Chordata</taxon>
        <taxon>Craniata</taxon>
        <taxon>Vertebrata</taxon>
        <taxon>Chondrichthyes</taxon>
        <taxon>Holocephali</taxon>
        <taxon>Chimaeriformes</taxon>
        <taxon>Callorhinchidae</taxon>
        <taxon>Callorhinchus</taxon>
    </lineage>
</organism>
<reference evidence="7" key="3">
    <citation type="journal article" date="2012" name="PLoS ONE">
        <title>Sequencing and Analysis of Full-Length cDNAs, 5'-ESTs and 3'-ESTs from a Cartilaginous Fish, the Elephant Shark (Callorhinchus milii).</title>
        <authorList>
            <person name="Tan Y.Y."/>
            <person name="Kodzius R."/>
            <person name="Tay B.H."/>
            <person name="Tay A."/>
            <person name="Brenner S."/>
            <person name="Venkatesh B."/>
        </authorList>
    </citation>
    <scope>NUCLEOTIDE SEQUENCE</scope>
    <source>
        <tissue evidence="7">Gills</tissue>
        <tissue evidence="8">Kidney</tissue>
        <tissue evidence="9">Testis</tissue>
    </source>
</reference>
<evidence type="ECO:0000256" key="5">
    <source>
        <dbReference type="ARBA" id="ARBA00022729"/>
    </source>
</evidence>
<dbReference type="Gene3D" id="2.10.90.10">
    <property type="entry name" value="Cystine-knot cytokines"/>
    <property type="match status" value="1"/>
</dbReference>
<dbReference type="Ensembl" id="ENSCMIT00000001685.1">
    <property type="protein sequence ID" value="ENSCMIP00000001619.1"/>
    <property type="gene ID" value="ENSCMIG00000001010.1"/>
</dbReference>
<dbReference type="PRINTS" id="PR01932">
    <property type="entry name" value="INTRLEUKIN17"/>
</dbReference>
<dbReference type="AlphaFoldDB" id="K4FTX2"/>
<evidence type="ECO:0000256" key="2">
    <source>
        <dbReference type="ARBA" id="ARBA00007236"/>
    </source>
</evidence>
<keyword evidence="3" id="KW-0202">Cytokine</keyword>
<feature type="signal peptide" evidence="6">
    <location>
        <begin position="1"/>
        <end position="23"/>
    </location>
</feature>
<evidence type="ECO:0000313" key="11">
    <source>
        <dbReference type="Proteomes" id="UP000314986"/>
    </source>
</evidence>
<keyword evidence="4" id="KW-0964">Secreted</keyword>
<dbReference type="GO" id="GO:0005615">
    <property type="term" value="C:extracellular space"/>
    <property type="evidence" value="ECO:0007669"/>
    <property type="project" value="UniProtKB-KW"/>
</dbReference>
<gene>
    <name evidence="10" type="primary">LOC103188612</name>
</gene>
<evidence type="ECO:0000256" key="3">
    <source>
        <dbReference type="ARBA" id="ARBA00022514"/>
    </source>
</evidence>
<reference evidence="11" key="4">
    <citation type="journal article" date="2014" name="Nature">
        <title>Elephant shark genome provides unique insights into gnathostome evolution.</title>
        <authorList>
            <consortium name="International Elephant Shark Genome Sequencing Consortium"/>
            <person name="Venkatesh B."/>
            <person name="Lee A.P."/>
            <person name="Ravi V."/>
            <person name="Maurya A.K."/>
            <person name="Lian M.M."/>
            <person name="Swann J.B."/>
            <person name="Ohta Y."/>
            <person name="Flajnik M.F."/>
            <person name="Sutoh Y."/>
            <person name="Kasahara M."/>
            <person name="Hoon S."/>
            <person name="Gangu V."/>
            <person name="Roy S.W."/>
            <person name="Irimia M."/>
            <person name="Korzh V."/>
            <person name="Kondrychyn I."/>
            <person name="Lim Z.W."/>
            <person name="Tay B.H."/>
            <person name="Tohari S."/>
            <person name="Kong K.W."/>
            <person name="Ho S."/>
            <person name="Lorente-Galdos B."/>
            <person name="Quilez J."/>
            <person name="Marques-Bonet T."/>
            <person name="Raney B.J."/>
            <person name="Ingham P.W."/>
            <person name="Tay A."/>
            <person name="Hillier L.W."/>
            <person name="Minx P."/>
            <person name="Boehm T."/>
            <person name="Wilson R.K."/>
            <person name="Brenner S."/>
            <person name="Warren W.C."/>
        </authorList>
    </citation>
    <scope>NUCLEOTIDE SEQUENCE [LARGE SCALE GENOMIC DNA]</scope>
</reference>
<evidence type="ECO:0000256" key="6">
    <source>
        <dbReference type="SAM" id="SignalP"/>
    </source>
</evidence>
<dbReference type="Pfam" id="PF06083">
    <property type="entry name" value="IL17"/>
    <property type="match status" value="1"/>
</dbReference>
<dbReference type="EMBL" id="JX212732">
    <property type="protein sequence ID" value="AFM91046.1"/>
    <property type="molecule type" value="mRNA"/>
</dbReference>
<proteinExistence type="evidence at transcript level"/>
<reference evidence="10" key="5">
    <citation type="submission" date="2025-05" db="UniProtKB">
        <authorList>
            <consortium name="Ensembl"/>
        </authorList>
    </citation>
    <scope>IDENTIFICATION</scope>
</reference>
<protein>
    <submittedName>
        <fullName evidence="7">Interleukin-17</fullName>
    </submittedName>
</protein>
<reference evidence="11" key="1">
    <citation type="journal article" date="2006" name="Science">
        <title>Ancient noncoding elements conserved in the human genome.</title>
        <authorList>
            <person name="Venkatesh B."/>
            <person name="Kirkness E.F."/>
            <person name="Loh Y.H."/>
            <person name="Halpern A.L."/>
            <person name="Lee A.P."/>
            <person name="Johnson J."/>
            <person name="Dandona N."/>
            <person name="Viswanathan L.D."/>
            <person name="Tay A."/>
            <person name="Venter J.C."/>
            <person name="Strausberg R.L."/>
            <person name="Brenner S."/>
        </authorList>
    </citation>
    <scope>NUCLEOTIDE SEQUENCE [LARGE SCALE GENOMIC DNA]</scope>
</reference>
<dbReference type="OMA" id="ERSTSPW"/>
<dbReference type="InterPro" id="IPR029034">
    <property type="entry name" value="Cystine-knot_cytokine"/>
</dbReference>
<dbReference type="EMBL" id="JX209228">
    <property type="protein sequence ID" value="AFM87542.1"/>
    <property type="molecule type" value="mRNA"/>
</dbReference>
<dbReference type="GO" id="GO:0005125">
    <property type="term" value="F:cytokine activity"/>
    <property type="evidence" value="ECO:0007669"/>
    <property type="project" value="UniProtKB-KW"/>
</dbReference>